<dbReference type="GO" id="GO:0003677">
    <property type="term" value="F:DNA binding"/>
    <property type="evidence" value="ECO:0007669"/>
    <property type="project" value="UniProtKB-KW"/>
</dbReference>
<keyword evidence="2 5" id="KW-0238">DNA-binding</keyword>
<comment type="caution">
    <text evidence="5">The sequence shown here is derived from an EMBL/GenBank/DDBJ whole genome shotgun (WGS) entry which is preliminary data.</text>
</comment>
<evidence type="ECO:0000256" key="2">
    <source>
        <dbReference type="ARBA" id="ARBA00023125"/>
    </source>
</evidence>
<dbReference type="Proteomes" id="UP000239863">
    <property type="component" value="Unassembled WGS sequence"/>
</dbReference>
<dbReference type="PANTHER" id="PTHR38445:SF6">
    <property type="entry name" value="GNTR-FAMILY TRANSCRIPTIONAL REGULATOR"/>
    <property type="match status" value="1"/>
</dbReference>
<accession>A0A2S6G0K5</accession>
<dbReference type="InterPro" id="IPR000524">
    <property type="entry name" value="Tscrpt_reg_HTH_GntR"/>
</dbReference>
<feature type="domain" description="HTH gntR-type" evidence="4">
    <location>
        <begin position="9"/>
        <end position="77"/>
    </location>
</feature>
<dbReference type="InterPro" id="IPR036388">
    <property type="entry name" value="WH-like_DNA-bd_sf"/>
</dbReference>
<dbReference type="Gene3D" id="1.10.10.10">
    <property type="entry name" value="Winged helix-like DNA-binding domain superfamily/Winged helix DNA-binding domain"/>
    <property type="match status" value="1"/>
</dbReference>
<organism evidence="5 6">
    <name type="scientific">Clostridium algidicarnis DSM 15099</name>
    <dbReference type="NCBI Taxonomy" id="1121295"/>
    <lineage>
        <taxon>Bacteria</taxon>
        <taxon>Bacillati</taxon>
        <taxon>Bacillota</taxon>
        <taxon>Clostridia</taxon>
        <taxon>Eubacteriales</taxon>
        <taxon>Clostridiaceae</taxon>
        <taxon>Clostridium</taxon>
    </lineage>
</organism>
<dbReference type="PANTHER" id="PTHR38445">
    <property type="entry name" value="HTH-TYPE TRANSCRIPTIONAL REPRESSOR YTRA"/>
    <property type="match status" value="1"/>
</dbReference>
<dbReference type="OrthoDB" id="163333at2"/>
<keyword evidence="1" id="KW-0805">Transcription regulation</keyword>
<reference evidence="5 6" key="1">
    <citation type="submission" date="2018-02" db="EMBL/GenBank/DDBJ databases">
        <title>Genomic Encyclopedia of Archaeal and Bacterial Type Strains, Phase II (KMG-II): from individual species to whole genera.</title>
        <authorList>
            <person name="Goeker M."/>
        </authorList>
    </citation>
    <scope>NUCLEOTIDE SEQUENCE [LARGE SCALE GENOMIC DNA]</scope>
    <source>
        <strain evidence="5 6">DSM 15099</strain>
    </source>
</reference>
<proteinExistence type="predicted"/>
<dbReference type="GO" id="GO:0003700">
    <property type="term" value="F:DNA-binding transcription factor activity"/>
    <property type="evidence" value="ECO:0007669"/>
    <property type="project" value="InterPro"/>
</dbReference>
<evidence type="ECO:0000259" key="4">
    <source>
        <dbReference type="PROSITE" id="PS50949"/>
    </source>
</evidence>
<dbReference type="AlphaFoldDB" id="A0A2S6G0K5"/>
<sequence length="123" mass="14333">MDFVFNDKLPIYIQIMNYIKRKIVLLQICGGDKLPSIRDLSSELKINPNTVQRAYQELEREGLTYTKRGMGSFVTEDKNIIFKLKKDMAKEVIDKFVQEIKDLGFENEDIIRVVSEEVNKGDK</sequence>
<dbReference type="STRING" id="37659.GCA_000703125_02872"/>
<dbReference type="EMBL" id="PTIS01000001">
    <property type="protein sequence ID" value="PPK49431.1"/>
    <property type="molecule type" value="Genomic_DNA"/>
</dbReference>
<dbReference type="SMART" id="SM00345">
    <property type="entry name" value="HTH_GNTR"/>
    <property type="match status" value="1"/>
</dbReference>
<dbReference type="SUPFAM" id="SSF46785">
    <property type="entry name" value="Winged helix' DNA-binding domain"/>
    <property type="match status" value="1"/>
</dbReference>
<evidence type="ECO:0000313" key="6">
    <source>
        <dbReference type="Proteomes" id="UP000239863"/>
    </source>
</evidence>
<evidence type="ECO:0000256" key="1">
    <source>
        <dbReference type="ARBA" id="ARBA00023015"/>
    </source>
</evidence>
<protein>
    <submittedName>
        <fullName evidence="5">DNA-binding transcriptional regulator YhcF (GntR family)</fullName>
    </submittedName>
</protein>
<evidence type="ECO:0000313" key="5">
    <source>
        <dbReference type="EMBL" id="PPK49431.1"/>
    </source>
</evidence>
<dbReference type="RefSeq" id="WP_104408834.1">
    <property type="nucleotide sequence ID" value="NZ_PTIS01000001.1"/>
</dbReference>
<dbReference type="PROSITE" id="PS50949">
    <property type="entry name" value="HTH_GNTR"/>
    <property type="match status" value="1"/>
</dbReference>
<dbReference type="CDD" id="cd07377">
    <property type="entry name" value="WHTH_GntR"/>
    <property type="match status" value="1"/>
</dbReference>
<name>A0A2S6G0K5_9CLOT</name>
<gene>
    <name evidence="5" type="ORF">BD821_10191</name>
</gene>
<evidence type="ECO:0000256" key="3">
    <source>
        <dbReference type="ARBA" id="ARBA00023163"/>
    </source>
</evidence>
<keyword evidence="3" id="KW-0804">Transcription</keyword>
<dbReference type="InterPro" id="IPR036390">
    <property type="entry name" value="WH_DNA-bd_sf"/>
</dbReference>
<dbReference type="Pfam" id="PF00392">
    <property type="entry name" value="GntR"/>
    <property type="match status" value="1"/>
</dbReference>